<dbReference type="HOGENOM" id="CLU_1912499_0_0_6"/>
<keyword evidence="1" id="KW-0472">Membrane</keyword>
<evidence type="ECO:0000313" key="2">
    <source>
        <dbReference type="EMBL" id="ENW06767.1"/>
    </source>
</evidence>
<keyword evidence="1" id="KW-0812">Transmembrane</keyword>
<accession>N9E972</accession>
<dbReference type="EMBL" id="APQL01000005">
    <property type="protein sequence ID" value="ENW06767.1"/>
    <property type="molecule type" value="Genomic_DNA"/>
</dbReference>
<dbReference type="Proteomes" id="UP000017670">
    <property type="component" value="Unassembled WGS sequence"/>
</dbReference>
<organism evidence="2 3">
    <name type="scientific">Acinetobacter beijerinckii CIP 110307</name>
    <dbReference type="NCBI Taxonomy" id="1217648"/>
    <lineage>
        <taxon>Bacteria</taxon>
        <taxon>Pseudomonadati</taxon>
        <taxon>Pseudomonadota</taxon>
        <taxon>Gammaproteobacteria</taxon>
        <taxon>Moraxellales</taxon>
        <taxon>Moraxellaceae</taxon>
        <taxon>Acinetobacter</taxon>
    </lineage>
</organism>
<reference evidence="2 3" key="1">
    <citation type="submission" date="2013-02" db="EMBL/GenBank/DDBJ databases">
        <title>The Genome Sequence of Acinetobacter beijerinckii CIP 110307.</title>
        <authorList>
            <consortium name="The Broad Institute Genome Sequencing Platform"/>
            <consortium name="The Broad Institute Genome Sequencing Center for Infectious Disease"/>
            <person name="Cerqueira G."/>
            <person name="Feldgarden M."/>
            <person name="Courvalin P."/>
            <person name="Perichon B."/>
            <person name="Grillot-Courvalin C."/>
            <person name="Clermont D."/>
            <person name="Rocha E."/>
            <person name="Yoon E.-J."/>
            <person name="Nemec A."/>
            <person name="Walker B."/>
            <person name="Young S.K."/>
            <person name="Zeng Q."/>
            <person name="Gargeya S."/>
            <person name="Fitzgerald M."/>
            <person name="Haas B."/>
            <person name="Abouelleil A."/>
            <person name="Alvarado L."/>
            <person name="Arachchi H.M."/>
            <person name="Berlin A.M."/>
            <person name="Chapman S.B."/>
            <person name="Dewar J."/>
            <person name="Goldberg J."/>
            <person name="Griggs A."/>
            <person name="Gujja S."/>
            <person name="Hansen M."/>
            <person name="Howarth C."/>
            <person name="Imamovic A."/>
            <person name="Larimer J."/>
            <person name="McCowan C."/>
            <person name="Murphy C."/>
            <person name="Neiman D."/>
            <person name="Pearson M."/>
            <person name="Priest M."/>
            <person name="Roberts A."/>
            <person name="Saif S."/>
            <person name="Shea T."/>
            <person name="Sisk P."/>
            <person name="Sykes S."/>
            <person name="Wortman J."/>
            <person name="Nusbaum C."/>
            <person name="Birren B."/>
        </authorList>
    </citation>
    <scope>NUCLEOTIDE SEQUENCE [LARGE SCALE GENOMIC DNA]</scope>
    <source>
        <strain evidence="2 3">CIP 110307</strain>
    </source>
</reference>
<gene>
    <name evidence="2" type="ORF">F933_01218</name>
</gene>
<name>N9E972_9GAMM</name>
<feature type="transmembrane region" description="Helical" evidence="1">
    <location>
        <begin position="65"/>
        <end position="84"/>
    </location>
</feature>
<proteinExistence type="predicted"/>
<evidence type="ECO:0000256" key="1">
    <source>
        <dbReference type="SAM" id="Phobius"/>
    </source>
</evidence>
<sequence length="132" mass="15582">MLRLNTVILLIIALIVDLLIYLKVGVTSYTNFYALFFLVLTQMLFCSLYSSLFEFFKDNFNSFKIRIFLFLLFIFIFLFIYGAFKGIDIYGRFCEIEKENCKVRILYSEDFKKNLNLYGLTKIMTLTIVGSD</sequence>
<keyword evidence="3" id="KW-1185">Reference proteome</keyword>
<protein>
    <submittedName>
        <fullName evidence="2">Uncharacterized protein</fullName>
    </submittedName>
</protein>
<dbReference type="AlphaFoldDB" id="N9E972"/>
<feature type="transmembrane region" description="Helical" evidence="1">
    <location>
        <begin position="7"/>
        <end position="26"/>
    </location>
</feature>
<keyword evidence="1" id="KW-1133">Transmembrane helix</keyword>
<comment type="caution">
    <text evidence="2">The sequence shown here is derived from an EMBL/GenBank/DDBJ whole genome shotgun (WGS) entry which is preliminary data.</text>
</comment>
<evidence type="ECO:0000313" key="3">
    <source>
        <dbReference type="Proteomes" id="UP000017670"/>
    </source>
</evidence>
<feature type="transmembrane region" description="Helical" evidence="1">
    <location>
        <begin position="32"/>
        <end position="53"/>
    </location>
</feature>